<gene>
    <name evidence="8" type="ORF">NCTC503_00030</name>
</gene>
<evidence type="ECO:0000256" key="3">
    <source>
        <dbReference type="ARBA" id="ARBA00022692"/>
    </source>
</evidence>
<keyword evidence="3 6" id="KW-0812">Transmembrane</keyword>
<dbReference type="Proteomes" id="UP000308489">
    <property type="component" value="Chromosome 1"/>
</dbReference>
<dbReference type="EMBL" id="LR590481">
    <property type="protein sequence ID" value="VTQ81572.1"/>
    <property type="molecule type" value="Genomic_DNA"/>
</dbReference>
<dbReference type="KEGG" id="hhw:NCTC503_00030"/>
<keyword evidence="4 6" id="KW-1133">Transmembrane helix</keyword>
<feature type="transmembrane region" description="Helical" evidence="6">
    <location>
        <begin position="456"/>
        <end position="479"/>
    </location>
</feature>
<feature type="transmembrane region" description="Helical" evidence="6">
    <location>
        <begin position="79"/>
        <end position="103"/>
    </location>
</feature>
<proteinExistence type="predicted"/>
<feature type="transmembrane region" description="Helical" evidence="6">
    <location>
        <begin position="159"/>
        <end position="181"/>
    </location>
</feature>
<organism evidence="8 9">
    <name type="scientific">Hathewaya histolytica</name>
    <name type="common">Clostridium histolyticum</name>
    <dbReference type="NCBI Taxonomy" id="1498"/>
    <lineage>
        <taxon>Bacteria</taxon>
        <taxon>Bacillati</taxon>
        <taxon>Bacillota</taxon>
        <taxon>Clostridia</taxon>
        <taxon>Eubacteriales</taxon>
        <taxon>Clostridiaceae</taxon>
        <taxon>Hathewaya</taxon>
    </lineage>
</organism>
<dbReference type="OrthoDB" id="2425574at2"/>
<feature type="transmembrane region" description="Helical" evidence="6">
    <location>
        <begin position="540"/>
        <end position="562"/>
    </location>
</feature>
<dbReference type="InterPro" id="IPR003838">
    <property type="entry name" value="ABC3_permease_C"/>
</dbReference>
<dbReference type="AlphaFoldDB" id="A0A4U9QT33"/>
<dbReference type="GO" id="GO:0005886">
    <property type="term" value="C:plasma membrane"/>
    <property type="evidence" value="ECO:0007669"/>
    <property type="project" value="UniProtKB-SubCell"/>
</dbReference>
<dbReference type="PANTHER" id="PTHR30287:SF2">
    <property type="entry name" value="BLL1001 PROTEIN"/>
    <property type="match status" value="1"/>
</dbReference>
<protein>
    <submittedName>
        <fullName evidence="8">ABC transporter permease</fullName>
    </submittedName>
</protein>
<dbReference type="RefSeq" id="WP_138208897.1">
    <property type="nucleotide sequence ID" value="NZ_CBCRUQ010000025.1"/>
</dbReference>
<feature type="domain" description="ABC3 transporter permease C-terminal" evidence="7">
    <location>
        <begin position="460"/>
        <end position="564"/>
    </location>
</feature>
<evidence type="ECO:0000259" key="7">
    <source>
        <dbReference type="Pfam" id="PF02687"/>
    </source>
</evidence>
<comment type="subcellular location">
    <subcellularLocation>
        <location evidence="1">Cell membrane</location>
        <topology evidence="1">Multi-pass membrane protein</topology>
    </subcellularLocation>
</comment>
<feature type="transmembrane region" description="Helical" evidence="6">
    <location>
        <begin position="214"/>
        <end position="238"/>
    </location>
</feature>
<keyword evidence="9" id="KW-1185">Reference proteome</keyword>
<name>A0A4U9QT33_HATHI</name>
<evidence type="ECO:0000313" key="8">
    <source>
        <dbReference type="EMBL" id="VTQ81572.1"/>
    </source>
</evidence>
<evidence type="ECO:0000256" key="1">
    <source>
        <dbReference type="ARBA" id="ARBA00004651"/>
    </source>
</evidence>
<sequence length="582" mass="65458">MCSLFILSNFQVFLYNYRNQFSVIRAIGGSAKQAFKIVFIQATFINIIGQVIGFVISYISNKYLIQILNNKFSFKITSIYFSFPQAIIIALIAFIIIEIFMLIPAMKSSKILLLKITEKNEKIHKEGNIGKILGKMGVVVSLILVITEMYKLYRGENGILFGAIASIILIISIYMLFPYYIKSILEKLLPVFKLLAGNGVVVAIKSVISQIKKSIIIIISLSTIIIIAIFGESFLGAISKNSENFIKSQMPLEISITDRNETSSKLGNDFKNDLRKLDEVKNVITLSNISLVYFKGKDKLQSASFSLEDLDGLGKEGLIKEGAIPNNKEDLKSSAIISKEFANKQKLKVGDTIEIKKSENGKAIKEIDSNSGFQQVVVKVIVDDSNLLGSRNILIDWINNQYIDEFLNFETALISSYKEKSTLKSIEELKRKYPQIKYTTLSQALADSRKMTFQRWVLFIVVLVIILSSLILGIINMLINNILSKRKEYAILRTLKLDKKELVKLILTQIVIYLLTGTLLGCGLVIIVSNIIRDELNGFYLGYKVMLIMVSLLFIITLGIAIPFGVKLANRKIAQEIRIDDK</sequence>
<keyword evidence="5 6" id="KW-0472">Membrane</keyword>
<feature type="transmembrane region" description="Helical" evidence="6">
    <location>
        <begin position="506"/>
        <end position="528"/>
    </location>
</feature>
<evidence type="ECO:0000256" key="5">
    <source>
        <dbReference type="ARBA" id="ARBA00023136"/>
    </source>
</evidence>
<evidence type="ECO:0000313" key="9">
    <source>
        <dbReference type="Proteomes" id="UP000308489"/>
    </source>
</evidence>
<dbReference type="PANTHER" id="PTHR30287">
    <property type="entry name" value="MEMBRANE COMPONENT OF PREDICTED ABC SUPERFAMILY METABOLITE UPTAKE TRANSPORTER"/>
    <property type="match status" value="1"/>
</dbReference>
<reference evidence="8 9" key="1">
    <citation type="submission" date="2019-05" db="EMBL/GenBank/DDBJ databases">
        <authorList>
            <consortium name="Pathogen Informatics"/>
        </authorList>
    </citation>
    <scope>NUCLEOTIDE SEQUENCE [LARGE SCALE GENOMIC DNA]</scope>
    <source>
        <strain evidence="8 9">NCTC503</strain>
    </source>
</reference>
<keyword evidence="2" id="KW-1003">Cell membrane</keyword>
<feature type="transmembrane region" description="Helical" evidence="6">
    <location>
        <begin position="37"/>
        <end position="59"/>
    </location>
</feature>
<evidence type="ECO:0000256" key="4">
    <source>
        <dbReference type="ARBA" id="ARBA00022989"/>
    </source>
</evidence>
<evidence type="ECO:0000256" key="6">
    <source>
        <dbReference type="SAM" id="Phobius"/>
    </source>
</evidence>
<dbReference type="Pfam" id="PF02687">
    <property type="entry name" value="FtsX"/>
    <property type="match status" value="2"/>
</dbReference>
<accession>A0A4U9QT33</accession>
<feature type="domain" description="ABC3 transporter permease C-terminal" evidence="7">
    <location>
        <begin position="2"/>
        <end position="111"/>
    </location>
</feature>
<evidence type="ECO:0000256" key="2">
    <source>
        <dbReference type="ARBA" id="ARBA00022475"/>
    </source>
</evidence>
<feature type="transmembrane region" description="Helical" evidence="6">
    <location>
        <begin position="188"/>
        <end position="208"/>
    </location>
</feature>
<dbReference type="InterPro" id="IPR038766">
    <property type="entry name" value="Membrane_comp_ABC_pdt"/>
</dbReference>